<dbReference type="Proteomes" id="UP001484097">
    <property type="component" value="Unassembled WGS sequence"/>
</dbReference>
<keyword evidence="3" id="KW-1185">Reference proteome</keyword>
<organism evidence="2 3">
    <name type="scientific">Citricoccus nitrophenolicus</name>
    <dbReference type="NCBI Taxonomy" id="863575"/>
    <lineage>
        <taxon>Bacteria</taxon>
        <taxon>Bacillati</taxon>
        <taxon>Actinomycetota</taxon>
        <taxon>Actinomycetes</taxon>
        <taxon>Micrococcales</taxon>
        <taxon>Micrococcaceae</taxon>
        <taxon>Citricoccus</taxon>
    </lineage>
</organism>
<sequence length="86" mass="8822">MSTPRDEQGQPEVNPDDENEDFDSDGAGETDVDPDDDTEADYAGPAGDLADDDQTDAENRVKAGNSGAESTGPNGPASAADPDADH</sequence>
<feature type="region of interest" description="Disordered" evidence="1">
    <location>
        <begin position="1"/>
        <end position="86"/>
    </location>
</feature>
<dbReference type="EMBL" id="JBDXMX010000003">
    <property type="protein sequence ID" value="MEO9247755.1"/>
    <property type="molecule type" value="Genomic_DNA"/>
</dbReference>
<evidence type="ECO:0000313" key="2">
    <source>
        <dbReference type="EMBL" id="MEO9247755.1"/>
    </source>
</evidence>
<name>A0ABV0IHV4_9MICC</name>
<evidence type="ECO:0000313" key="3">
    <source>
        <dbReference type="Proteomes" id="UP001484097"/>
    </source>
</evidence>
<reference evidence="2 3" key="1">
    <citation type="submission" date="2024-05" db="EMBL/GenBank/DDBJ databases">
        <authorList>
            <person name="Yi C."/>
        </authorList>
    </citation>
    <scope>NUCLEOTIDE SEQUENCE [LARGE SCALE GENOMIC DNA]</scope>
    <source>
        <strain evidence="2 3">XS13</strain>
    </source>
</reference>
<gene>
    <name evidence="2" type="ORF">ABDK96_08695</name>
</gene>
<dbReference type="RefSeq" id="WP_347920412.1">
    <property type="nucleotide sequence ID" value="NZ_JBDXMX010000003.1"/>
</dbReference>
<feature type="compositionally biased region" description="Acidic residues" evidence="1">
    <location>
        <begin position="14"/>
        <end position="40"/>
    </location>
</feature>
<protein>
    <submittedName>
        <fullName evidence="2">Uncharacterized protein</fullName>
    </submittedName>
</protein>
<accession>A0ABV0IHV4</accession>
<proteinExistence type="predicted"/>
<evidence type="ECO:0000256" key="1">
    <source>
        <dbReference type="SAM" id="MobiDB-lite"/>
    </source>
</evidence>
<comment type="caution">
    <text evidence="2">The sequence shown here is derived from an EMBL/GenBank/DDBJ whole genome shotgun (WGS) entry which is preliminary data.</text>
</comment>